<dbReference type="InterPro" id="IPR026988">
    <property type="entry name" value="YaaC-like"/>
</dbReference>
<evidence type="ECO:0008006" key="3">
    <source>
        <dbReference type="Google" id="ProtNLM"/>
    </source>
</evidence>
<keyword evidence="2" id="KW-1185">Reference proteome</keyword>
<evidence type="ECO:0000313" key="2">
    <source>
        <dbReference type="Proteomes" id="UP000190229"/>
    </source>
</evidence>
<dbReference type="Proteomes" id="UP000190229">
    <property type="component" value="Unassembled WGS sequence"/>
</dbReference>
<organism evidence="1 2">
    <name type="scientific">Ferroacidibacillus organovorans</name>
    <dbReference type="NCBI Taxonomy" id="1765683"/>
    <lineage>
        <taxon>Bacteria</taxon>
        <taxon>Bacillati</taxon>
        <taxon>Bacillota</taxon>
        <taxon>Bacilli</taxon>
        <taxon>Bacillales</taxon>
        <taxon>Alicyclobacillaceae</taxon>
        <taxon>Ferroacidibacillus</taxon>
    </lineage>
</organism>
<dbReference type="RefSeq" id="WP_079291806.1">
    <property type="nucleotide sequence ID" value="NZ_MWPS01000046.1"/>
</dbReference>
<comment type="caution">
    <text evidence="1">The sequence shown here is derived from an EMBL/GenBank/DDBJ whole genome shotgun (WGS) entry which is preliminary data.</text>
</comment>
<protein>
    <recommendedName>
        <fullName evidence="3">YaaC-like Protein</fullName>
    </recommendedName>
</protein>
<accession>A0A1V4EQB8</accession>
<dbReference type="AlphaFoldDB" id="A0A1V4EQB8"/>
<name>A0A1V4EQB8_9BACL</name>
<sequence>MNSNVPYELPDLLSTLELPAGARAFLKDNERIKPEDRMDVSYRLSSLLRMGRTYFVQAERGTLALRPLLLYYGILNYTKVLVLLHHRTTKTTNSTQHGLSTARKKSTNHEYWRDRIYLKRRGAMLDWLMTFNPENLKHLSRFDQDYSFKIDELWGCIPEVDDLQLIMNRSRRTSKCTVSQTKLTLAADLPRRCQMTHEEIKILFTQDRTSERCETPQTEVQFVQNVWMTGEPTLRMMDHPLRCKRTDGDTKTINFVFIPPAIHHEIPLLPEPFIWTCLLFHASMIARYEAEEWISLVGEESSVETLMMKRLCTLVLHEFPNYLANQILGCIHMKKATP</sequence>
<dbReference type="Pfam" id="PF14175">
    <property type="entry name" value="YaaC"/>
    <property type="match status" value="1"/>
</dbReference>
<gene>
    <name evidence="1" type="ORF">B2M26_14550</name>
</gene>
<evidence type="ECO:0000313" key="1">
    <source>
        <dbReference type="EMBL" id="OPG15040.1"/>
    </source>
</evidence>
<dbReference type="EMBL" id="MWPS01000046">
    <property type="protein sequence ID" value="OPG15040.1"/>
    <property type="molecule type" value="Genomic_DNA"/>
</dbReference>
<reference evidence="1 2" key="1">
    <citation type="submission" date="2017-02" db="EMBL/GenBank/DDBJ databases">
        <title>Draft genome of Acidibacillus ferrooxidans Huett2.</title>
        <authorList>
            <person name="Schopf S."/>
        </authorList>
    </citation>
    <scope>NUCLEOTIDE SEQUENCE [LARGE SCALE GENOMIC DNA]</scope>
    <source>
        <strain evidence="1 2">Huett2</strain>
    </source>
</reference>
<proteinExistence type="predicted"/>